<dbReference type="PANTHER" id="PTHR43975:SF2">
    <property type="entry name" value="EG:BACR7A4.14 PROTEIN-RELATED"/>
    <property type="match status" value="1"/>
</dbReference>
<accession>A0A4Q0T003</accession>
<dbReference type="PRINTS" id="PR00080">
    <property type="entry name" value="SDRFAMILY"/>
</dbReference>
<dbReference type="EMBL" id="RDSM01000002">
    <property type="protein sequence ID" value="RXH56497.1"/>
    <property type="molecule type" value="Genomic_DNA"/>
</dbReference>
<gene>
    <name evidence="2" type="ORF">GRAN_3354</name>
</gene>
<protein>
    <submittedName>
        <fullName evidence="2">3-oxoacyl-[acyl-carrier protein] reductase</fullName>
    </submittedName>
</protein>
<evidence type="ECO:0000313" key="3">
    <source>
        <dbReference type="Proteomes" id="UP000289437"/>
    </source>
</evidence>
<dbReference type="FunFam" id="3.40.50.720:FF:000084">
    <property type="entry name" value="Short-chain dehydrogenase reductase"/>
    <property type="match status" value="1"/>
</dbReference>
<reference evidence="3" key="2">
    <citation type="submission" date="2019-02" db="EMBL/GenBank/DDBJ databases">
        <title>Granulicella sibirica sp. nov., a psychrotolerant acidobacterium isolated from an organic soil layer in forested tundra, West Siberia.</title>
        <authorList>
            <person name="Oshkin I.Y."/>
            <person name="Kulichevskaya I.S."/>
            <person name="Rijpstra W.I.C."/>
            <person name="Sinninghe Damste J.S."/>
            <person name="Rakitin A.L."/>
            <person name="Ravin N.V."/>
            <person name="Dedysh S.N."/>
        </authorList>
    </citation>
    <scope>NUCLEOTIDE SEQUENCE [LARGE SCALE GENOMIC DNA]</scope>
    <source>
        <strain evidence="3">AF10</strain>
    </source>
</reference>
<sequence length="257" mass="27588">MDLQLQNSVCFVAGSSRGIGRAIATTLLAEGASIVLTGRNQDSLDRTHADLATPETQTRILSIPADFTDPRAIQTAFDRTIQHFGHIDHLIANLGTGAGTPGPTPPPEDWTRLFDQNFFASVRLTEACLPHLRVNGGSILYISSIVALEATPAPLPYSAAKAALTNYAKNLSRHLAADKIRINTIAPGNIFFPGGSWERHLANRREAVEAMLKTEVPQNRFGTPEEIASLAAWLCSPLAAFSTGSTYVVDGGQTRSI</sequence>
<dbReference type="Pfam" id="PF13561">
    <property type="entry name" value="adh_short_C2"/>
    <property type="match status" value="1"/>
</dbReference>
<dbReference type="OrthoDB" id="9803333at2"/>
<dbReference type="InterPro" id="IPR002347">
    <property type="entry name" value="SDR_fam"/>
</dbReference>
<dbReference type="InterPro" id="IPR036291">
    <property type="entry name" value="NAD(P)-bd_dom_sf"/>
</dbReference>
<evidence type="ECO:0000313" key="2">
    <source>
        <dbReference type="EMBL" id="RXH56497.1"/>
    </source>
</evidence>
<evidence type="ECO:0000256" key="1">
    <source>
        <dbReference type="ARBA" id="ARBA00006484"/>
    </source>
</evidence>
<dbReference type="Gene3D" id="3.40.50.720">
    <property type="entry name" value="NAD(P)-binding Rossmann-like Domain"/>
    <property type="match status" value="1"/>
</dbReference>
<proteinExistence type="inferred from homology"/>
<comment type="similarity">
    <text evidence="1">Belongs to the short-chain dehydrogenases/reductases (SDR) family.</text>
</comment>
<dbReference type="SUPFAM" id="SSF51735">
    <property type="entry name" value="NAD(P)-binding Rossmann-fold domains"/>
    <property type="match status" value="1"/>
</dbReference>
<dbReference type="PANTHER" id="PTHR43975">
    <property type="entry name" value="ZGC:101858"/>
    <property type="match status" value="1"/>
</dbReference>
<name>A0A4Q0T003_9BACT</name>
<keyword evidence="3" id="KW-1185">Reference proteome</keyword>
<dbReference type="AlphaFoldDB" id="A0A4Q0T003"/>
<dbReference type="Proteomes" id="UP000289437">
    <property type="component" value="Unassembled WGS sequence"/>
</dbReference>
<organism evidence="2 3">
    <name type="scientific">Granulicella sibirica</name>
    <dbReference type="NCBI Taxonomy" id="2479048"/>
    <lineage>
        <taxon>Bacteria</taxon>
        <taxon>Pseudomonadati</taxon>
        <taxon>Acidobacteriota</taxon>
        <taxon>Terriglobia</taxon>
        <taxon>Terriglobales</taxon>
        <taxon>Acidobacteriaceae</taxon>
        <taxon>Granulicella</taxon>
    </lineage>
</organism>
<dbReference type="PRINTS" id="PR00081">
    <property type="entry name" value="GDHRDH"/>
</dbReference>
<dbReference type="RefSeq" id="WP_128913945.1">
    <property type="nucleotide sequence ID" value="NZ_RDSM01000002.1"/>
</dbReference>
<comment type="caution">
    <text evidence="2">The sequence shown here is derived from an EMBL/GenBank/DDBJ whole genome shotgun (WGS) entry which is preliminary data.</text>
</comment>
<reference evidence="2 3" key="1">
    <citation type="submission" date="2018-11" db="EMBL/GenBank/DDBJ databases">
        <authorList>
            <person name="Mardanov A.V."/>
            <person name="Ravin N.V."/>
            <person name="Dedysh S.N."/>
        </authorList>
    </citation>
    <scope>NUCLEOTIDE SEQUENCE [LARGE SCALE GENOMIC DNA]</scope>
    <source>
        <strain evidence="2 3">AF10</strain>
    </source>
</reference>